<reference evidence="3 4" key="1">
    <citation type="submission" date="2016-10" db="EMBL/GenBank/DDBJ databases">
        <authorList>
            <person name="de Groot N.N."/>
        </authorList>
    </citation>
    <scope>NUCLEOTIDE SEQUENCE [LARGE SCALE GENOMIC DNA]</scope>
    <source>
        <strain evidence="3 4">DSM 9236</strain>
    </source>
</reference>
<dbReference type="Pfam" id="PF07786">
    <property type="entry name" value="HGSNAT_cat"/>
    <property type="match status" value="1"/>
</dbReference>
<proteinExistence type="predicted"/>
<gene>
    <name evidence="3" type="ORF">SAMN05216245_12218</name>
</gene>
<evidence type="ECO:0000313" key="3">
    <source>
        <dbReference type="EMBL" id="SFE82559.1"/>
    </source>
</evidence>
<feature type="transmembrane region" description="Helical" evidence="1">
    <location>
        <begin position="185"/>
        <end position="206"/>
    </location>
</feature>
<organism evidence="3 4">
    <name type="scientific">Succiniclasticum ruminis DSM 9236</name>
    <dbReference type="NCBI Taxonomy" id="1123323"/>
    <lineage>
        <taxon>Bacteria</taxon>
        <taxon>Bacillati</taxon>
        <taxon>Bacillota</taxon>
        <taxon>Negativicutes</taxon>
        <taxon>Acidaminococcales</taxon>
        <taxon>Acidaminococcaceae</taxon>
        <taxon>Succiniclasticum</taxon>
    </lineage>
</organism>
<keyword evidence="1" id="KW-1133">Transmembrane helix</keyword>
<sequence length="256" mass="29164">MRYRLLDTLRGISVVSMILFHACWDLVNLYHFEWPWFQGTAGHVWQQSICWAFILISGFCMGLKKEDSSGFASCKRGLILLAAGILVTVSTFLFTPESPIIFGVLFFLGCAMLLTTALMPLLRNCSGKTGLLLTSLLFFLLRNINEETLGFEGIVLFRLPEAWYEQGMLATFLGFQDKNFFSTDYFSLLPWYFLFLAGYFLCRLMLERTQTLPDGFANGIPLFEIPGRHSLLIYLLHQPVILLLLSVVLKPVIRAM</sequence>
<evidence type="ECO:0000256" key="1">
    <source>
        <dbReference type="SAM" id="Phobius"/>
    </source>
</evidence>
<dbReference type="EMBL" id="FONL01000022">
    <property type="protein sequence ID" value="SFE82559.1"/>
    <property type="molecule type" value="Genomic_DNA"/>
</dbReference>
<keyword evidence="1" id="KW-0812">Transmembrane</keyword>
<feature type="transmembrane region" description="Helical" evidence="1">
    <location>
        <begin position="100"/>
        <end position="122"/>
    </location>
</feature>
<dbReference type="AlphaFoldDB" id="A0A1I2DQ41"/>
<dbReference type="InterPro" id="IPR012429">
    <property type="entry name" value="HGSNAT_cat"/>
</dbReference>
<name>A0A1I2DQ41_9FIRM</name>
<feature type="domain" description="Heparan-alpha-glucosaminide N-acetyltransferase catalytic" evidence="2">
    <location>
        <begin position="2"/>
        <end position="239"/>
    </location>
</feature>
<dbReference type="OrthoDB" id="9807591at2"/>
<accession>A0A1I2DQ41</accession>
<evidence type="ECO:0000313" key="4">
    <source>
        <dbReference type="Proteomes" id="UP000198896"/>
    </source>
</evidence>
<protein>
    <submittedName>
        <fullName evidence="3">Uncharacterized membrane protein</fullName>
    </submittedName>
</protein>
<feature type="transmembrane region" description="Helical" evidence="1">
    <location>
        <begin position="12"/>
        <end position="32"/>
    </location>
</feature>
<feature type="transmembrane region" description="Helical" evidence="1">
    <location>
        <begin position="76"/>
        <end position="94"/>
    </location>
</feature>
<evidence type="ECO:0000259" key="2">
    <source>
        <dbReference type="Pfam" id="PF07786"/>
    </source>
</evidence>
<dbReference type="STRING" id="1123323.SAMN05216245_12218"/>
<dbReference type="Proteomes" id="UP000198896">
    <property type="component" value="Unassembled WGS sequence"/>
</dbReference>
<dbReference type="RefSeq" id="WP_093914208.1">
    <property type="nucleotide sequence ID" value="NZ_FONL01000022.1"/>
</dbReference>
<keyword evidence="4" id="KW-1185">Reference proteome</keyword>
<feature type="transmembrane region" description="Helical" evidence="1">
    <location>
        <begin position="231"/>
        <end position="253"/>
    </location>
</feature>
<feature type="transmembrane region" description="Helical" evidence="1">
    <location>
        <begin position="44"/>
        <end position="64"/>
    </location>
</feature>
<keyword evidence="1" id="KW-0472">Membrane</keyword>